<reference evidence="10" key="1">
    <citation type="submission" date="2017-11" db="EMBL/GenBank/DDBJ databases">
        <title>The draft genome sequence of Chromatocurvus sp. F02.</title>
        <authorList>
            <person name="Du Z.-J."/>
            <person name="Chang Y.-Q."/>
        </authorList>
    </citation>
    <scope>NUCLEOTIDE SEQUENCE [LARGE SCALE GENOMIC DNA]</scope>
    <source>
        <strain evidence="10">F02</strain>
    </source>
</reference>
<dbReference type="PANTHER" id="PTHR32309">
    <property type="entry name" value="TYROSINE-PROTEIN KINASE"/>
    <property type="match status" value="1"/>
</dbReference>
<evidence type="ECO:0000313" key="10">
    <source>
        <dbReference type="Proteomes" id="UP000234845"/>
    </source>
</evidence>
<dbReference type="NCBIfam" id="TIGR03007">
    <property type="entry name" value="pepcterm_ChnLen"/>
    <property type="match status" value="1"/>
</dbReference>
<evidence type="ECO:0000259" key="8">
    <source>
        <dbReference type="Pfam" id="PF02706"/>
    </source>
</evidence>
<comment type="caution">
    <text evidence="9">The sequence shown here is derived from an EMBL/GenBank/DDBJ whole genome shotgun (WGS) entry which is preliminary data.</text>
</comment>
<feature type="transmembrane region" description="Helical" evidence="7">
    <location>
        <begin position="20"/>
        <end position="37"/>
    </location>
</feature>
<dbReference type="InterPro" id="IPR003856">
    <property type="entry name" value="LPS_length_determ_N"/>
</dbReference>
<evidence type="ECO:0000256" key="3">
    <source>
        <dbReference type="ARBA" id="ARBA00022692"/>
    </source>
</evidence>
<evidence type="ECO:0000256" key="4">
    <source>
        <dbReference type="ARBA" id="ARBA00022989"/>
    </source>
</evidence>
<dbReference type="PANTHER" id="PTHR32309:SF13">
    <property type="entry name" value="FERRIC ENTEROBACTIN TRANSPORT PROTEIN FEPE"/>
    <property type="match status" value="1"/>
</dbReference>
<dbReference type="Pfam" id="PF02706">
    <property type="entry name" value="Wzz"/>
    <property type="match status" value="1"/>
</dbReference>
<organism evidence="9 10">
    <name type="scientific">Kineobactrum sediminis</name>
    <dbReference type="NCBI Taxonomy" id="1905677"/>
    <lineage>
        <taxon>Bacteria</taxon>
        <taxon>Pseudomonadati</taxon>
        <taxon>Pseudomonadota</taxon>
        <taxon>Gammaproteobacteria</taxon>
        <taxon>Cellvibrionales</taxon>
        <taxon>Halieaceae</taxon>
        <taxon>Kineobactrum</taxon>
    </lineage>
</organism>
<proteinExistence type="predicted"/>
<dbReference type="EMBL" id="PKLZ01000012">
    <property type="protein sequence ID" value="PLW81537.1"/>
    <property type="molecule type" value="Genomic_DNA"/>
</dbReference>
<feature type="coiled-coil region" evidence="6">
    <location>
        <begin position="169"/>
        <end position="239"/>
    </location>
</feature>
<dbReference type="InterPro" id="IPR050445">
    <property type="entry name" value="Bact_polysacc_biosynth/exp"/>
</dbReference>
<evidence type="ECO:0000256" key="7">
    <source>
        <dbReference type="SAM" id="Phobius"/>
    </source>
</evidence>
<keyword evidence="5 7" id="KW-0472">Membrane</keyword>
<evidence type="ECO:0000256" key="6">
    <source>
        <dbReference type="SAM" id="Coils"/>
    </source>
</evidence>
<evidence type="ECO:0000256" key="2">
    <source>
        <dbReference type="ARBA" id="ARBA00022475"/>
    </source>
</evidence>
<dbReference type="InterPro" id="IPR014345">
    <property type="entry name" value="XrtA_polysacc_chain"/>
</dbReference>
<accession>A0A2N5XZF1</accession>
<keyword evidence="3 7" id="KW-0812">Transmembrane</keyword>
<keyword evidence="6" id="KW-0175">Coiled coil</keyword>
<sequence length="513" mass="56888">MQEAFALFISYALGVWRHRWVALGIAWVIALTGWAYVAQMPESYVASARVYVDTNSVLRPLMRGLTINPNIDQRISMLSRTLLSRPNLEKLARMTDLDVQATTEIQQEALVKRLENSISLMGERGNASLYSISVTDRDRETARRVAQALITVFIETSMNDKRLDSSGAKTFLEQQIAETEQRLIAAETRLAVFKQQNVDILPGERGDYYSGLQLAKSNLEQAELQLREVQNRRRELERQIAGEDPVFIGSGSAGGADSAVAARIQAMRLQMDELLSRYTAKHPEVVRLTNLIAELEAERDAEYERLREEPGSARFSGLASSPVYQGMRSMLAQTEAQAAELQVRVAEYQRRVDELGTMVNQIPEVEAQLKQLDRDYGVISTQHQQLLERRESARLSGDVESSAGDVSFRVIDPPFVPRKPSEPNKSLLNAGVLVMALGGGIGFALLLALLHPIVTDARMLSHATGLPLLGTVTWNQSSEDKRRSRWQLATFVACGGVLLLVFAGVLTVPGLIA</sequence>
<evidence type="ECO:0000256" key="1">
    <source>
        <dbReference type="ARBA" id="ARBA00004651"/>
    </source>
</evidence>
<evidence type="ECO:0000313" key="9">
    <source>
        <dbReference type="EMBL" id="PLW81537.1"/>
    </source>
</evidence>
<keyword evidence="2" id="KW-1003">Cell membrane</keyword>
<evidence type="ECO:0000256" key="5">
    <source>
        <dbReference type="ARBA" id="ARBA00023136"/>
    </source>
</evidence>
<feature type="coiled-coil region" evidence="6">
    <location>
        <begin position="285"/>
        <end position="358"/>
    </location>
</feature>
<dbReference type="RefSeq" id="WP_101522336.1">
    <property type="nucleotide sequence ID" value="NZ_PKLZ01000012.1"/>
</dbReference>
<gene>
    <name evidence="9" type="ORF">CWI75_14990</name>
</gene>
<feature type="transmembrane region" description="Helical" evidence="7">
    <location>
        <begin position="427"/>
        <end position="450"/>
    </location>
</feature>
<feature type="transmembrane region" description="Helical" evidence="7">
    <location>
        <begin position="488"/>
        <end position="512"/>
    </location>
</feature>
<comment type="subcellular location">
    <subcellularLocation>
        <location evidence="1">Cell membrane</location>
        <topology evidence="1">Multi-pass membrane protein</topology>
    </subcellularLocation>
</comment>
<keyword evidence="10" id="KW-1185">Reference proteome</keyword>
<dbReference type="GO" id="GO:0005886">
    <property type="term" value="C:plasma membrane"/>
    <property type="evidence" value="ECO:0007669"/>
    <property type="project" value="UniProtKB-SubCell"/>
</dbReference>
<dbReference type="OrthoDB" id="9795292at2"/>
<keyword evidence="4 7" id="KW-1133">Transmembrane helix</keyword>
<protein>
    <submittedName>
        <fullName evidence="9">Chain length-determining protein</fullName>
    </submittedName>
</protein>
<dbReference type="Proteomes" id="UP000234845">
    <property type="component" value="Unassembled WGS sequence"/>
</dbReference>
<dbReference type="AlphaFoldDB" id="A0A2N5XZF1"/>
<feature type="domain" description="Polysaccharide chain length determinant N-terminal" evidence="8">
    <location>
        <begin position="14"/>
        <end position="92"/>
    </location>
</feature>
<dbReference type="GO" id="GO:0004713">
    <property type="term" value="F:protein tyrosine kinase activity"/>
    <property type="evidence" value="ECO:0007669"/>
    <property type="project" value="TreeGrafter"/>
</dbReference>
<name>A0A2N5XZF1_9GAMM</name>